<dbReference type="EMBL" id="OU896715">
    <property type="protein sequence ID" value="CAG9825823.1"/>
    <property type="molecule type" value="Genomic_DNA"/>
</dbReference>
<accession>A0A9N9SL76</accession>
<dbReference type="Proteomes" id="UP001153737">
    <property type="component" value="Chromosome 9"/>
</dbReference>
<dbReference type="OrthoDB" id="6748100at2759"/>
<sequence>MVFEELHSRRIVFRRIVFEELLSKNFPDTEIEVRLEKAKNIAKESCGDAKLVITMELQSVLICPKTLASAMYYKQKLQVHNFTIYELNDGKVTLYVWNEASGGVTSNEFTSCLIDYIQNLPPNYEFLVLISDGCNYLNRNKILSSALSNIAKTESSIIQQLYLEKGHTMMEADSVHSTLEQYFKPPINSPSDYIARMRLARPKQPYNIKVLGFTFSRKYDELKSNIPSLRPGKMAGDPTVTDDNQLRYSPSGDIEYQLDYADDWSPLPHRKKQTALTAIP</sequence>
<dbReference type="PANTHER" id="PTHR10773">
    <property type="entry name" value="DNA-DIRECTED RNA POLYMERASES I, II, AND III SUBUNIT RPABC2"/>
    <property type="match status" value="1"/>
</dbReference>
<keyword evidence="2" id="KW-1185">Reference proteome</keyword>
<evidence type="ECO:0000313" key="1">
    <source>
        <dbReference type="EMBL" id="CAG9825823.1"/>
    </source>
</evidence>
<name>A0A9N9SL76_PHACE</name>
<evidence type="ECO:0000313" key="2">
    <source>
        <dbReference type="Proteomes" id="UP001153737"/>
    </source>
</evidence>
<reference evidence="1" key="1">
    <citation type="submission" date="2022-01" db="EMBL/GenBank/DDBJ databases">
        <authorList>
            <person name="King R."/>
        </authorList>
    </citation>
    <scope>NUCLEOTIDE SEQUENCE</scope>
</reference>
<dbReference type="PANTHER" id="PTHR10773:SF19">
    <property type="match status" value="1"/>
</dbReference>
<protein>
    <submittedName>
        <fullName evidence="1">Uncharacterized protein</fullName>
    </submittedName>
</protein>
<organism evidence="1 2">
    <name type="scientific">Phaedon cochleariae</name>
    <name type="common">Mustard beetle</name>
    <dbReference type="NCBI Taxonomy" id="80249"/>
    <lineage>
        <taxon>Eukaryota</taxon>
        <taxon>Metazoa</taxon>
        <taxon>Ecdysozoa</taxon>
        <taxon>Arthropoda</taxon>
        <taxon>Hexapoda</taxon>
        <taxon>Insecta</taxon>
        <taxon>Pterygota</taxon>
        <taxon>Neoptera</taxon>
        <taxon>Endopterygota</taxon>
        <taxon>Coleoptera</taxon>
        <taxon>Polyphaga</taxon>
        <taxon>Cucujiformia</taxon>
        <taxon>Chrysomeloidea</taxon>
        <taxon>Chrysomelidae</taxon>
        <taxon>Chrysomelinae</taxon>
        <taxon>Chrysomelini</taxon>
        <taxon>Phaedon</taxon>
    </lineage>
</organism>
<dbReference type="AlphaFoldDB" id="A0A9N9SL76"/>
<gene>
    <name evidence="1" type="ORF">PHAECO_LOCUS12638</name>
</gene>
<reference evidence="1" key="2">
    <citation type="submission" date="2022-10" db="EMBL/GenBank/DDBJ databases">
        <authorList>
            <consortium name="ENA_rothamsted_submissions"/>
            <consortium name="culmorum"/>
            <person name="King R."/>
        </authorList>
    </citation>
    <scope>NUCLEOTIDE SEQUENCE</scope>
</reference>
<proteinExistence type="predicted"/>